<dbReference type="AlphaFoldDB" id="Q0B4U7"/>
<accession>Q0B4U7</accession>
<gene>
    <name evidence="1" type="ordered locus">Bamb_5279</name>
</gene>
<evidence type="ECO:0000313" key="1">
    <source>
        <dbReference type="EMBL" id="ABI90826.1"/>
    </source>
</evidence>
<reference evidence="1" key="1">
    <citation type="submission" date="2006-08" db="EMBL/GenBank/DDBJ databases">
        <title>Complete sequence of Chromosome 2 of Burkholderia cepacia AMMD.</title>
        <authorList>
            <consortium name="US DOE Joint Genome Institute"/>
            <person name="Copeland A."/>
            <person name="Lucas S."/>
            <person name="Lapidus A."/>
            <person name="Barry K."/>
            <person name="Detter J.C."/>
            <person name="Glavina del Rio T."/>
            <person name="Hammon N."/>
            <person name="Israni S."/>
            <person name="Pitluck S."/>
            <person name="Bruce D."/>
            <person name="Chain P."/>
            <person name="Malfatti S."/>
            <person name="Shin M."/>
            <person name="Vergez L."/>
            <person name="Schmutz J."/>
            <person name="Larimer F."/>
            <person name="Land M."/>
            <person name="Hauser L."/>
            <person name="Kyrpides N."/>
            <person name="Kim E."/>
            <person name="Parke J."/>
            <person name="Coenye T."/>
            <person name="Konstantinidis K."/>
            <person name="Ramette A."/>
            <person name="Tiedje J."/>
            <person name="Richardson P."/>
        </authorList>
    </citation>
    <scope>NUCLEOTIDE SEQUENCE</scope>
    <source>
        <strain evidence="1">AMMD</strain>
    </source>
</reference>
<organism evidence="1 2">
    <name type="scientific">Burkholderia ambifaria (strain ATCC BAA-244 / DSM 16087 / CCUG 44356 / LMG 19182 / AMMD)</name>
    <name type="common">Burkholderia cepacia (strain AMMD)</name>
    <dbReference type="NCBI Taxonomy" id="339670"/>
    <lineage>
        <taxon>Bacteria</taxon>
        <taxon>Pseudomonadati</taxon>
        <taxon>Pseudomonadota</taxon>
        <taxon>Betaproteobacteria</taxon>
        <taxon>Burkholderiales</taxon>
        <taxon>Burkholderiaceae</taxon>
        <taxon>Burkholderia</taxon>
        <taxon>Burkholderia cepacia complex</taxon>
    </lineage>
</organism>
<dbReference type="Proteomes" id="UP000000662">
    <property type="component" value="Chromosome 2"/>
</dbReference>
<sequence>MVDDYRLACNACGRYCNSAPTLSLRERFRHRHRFVGALTVPTATSATRTNAPCTNAWLDAVTLTA</sequence>
<keyword evidence="2" id="KW-1185">Reference proteome</keyword>
<dbReference type="EMBL" id="CP000441">
    <property type="protein sequence ID" value="ABI90826.1"/>
    <property type="molecule type" value="Genomic_DNA"/>
</dbReference>
<name>Q0B4U7_BURCM</name>
<dbReference type="KEGG" id="bam:Bamb_5279"/>
<proteinExistence type="predicted"/>
<evidence type="ECO:0000313" key="2">
    <source>
        <dbReference type="Proteomes" id="UP000000662"/>
    </source>
</evidence>
<protein>
    <submittedName>
        <fullName evidence="1">Uncharacterized protein</fullName>
    </submittedName>
</protein>